<reference evidence="5 6" key="1">
    <citation type="submission" date="2014-01" db="EMBL/GenBank/DDBJ databases">
        <title>Roseivivax isoporae LMG 25204 Genome Sequencing.</title>
        <authorList>
            <person name="Lai Q."/>
            <person name="Li G."/>
            <person name="Shao Z."/>
        </authorList>
    </citation>
    <scope>NUCLEOTIDE SEQUENCE [LARGE SCALE GENOMIC DNA]</scope>
    <source>
        <strain evidence="5 6">LMG 25204</strain>
    </source>
</reference>
<dbReference type="RefSeq" id="WP_043769297.1">
    <property type="nucleotide sequence ID" value="NZ_JAME01000011.1"/>
</dbReference>
<gene>
    <name evidence="5" type="ORF">RISW2_02040</name>
</gene>
<evidence type="ECO:0000256" key="3">
    <source>
        <dbReference type="ARBA" id="ARBA00022991"/>
    </source>
</evidence>
<keyword evidence="5" id="KW-0418">Kinase</keyword>
<keyword evidence="1" id="KW-0285">Flavoprotein</keyword>
<comment type="caution">
    <text evidence="5">The sequence shown here is derived from an EMBL/GenBank/DDBJ whole genome shotgun (WGS) entry which is preliminary data.</text>
</comment>
<accession>X7F8H6</accession>
<dbReference type="eggNOG" id="COG3920">
    <property type="taxonomic scope" value="Bacteria"/>
</dbReference>
<dbReference type="PANTHER" id="PTHR47429">
    <property type="entry name" value="PROTEIN TWIN LOV 1"/>
    <property type="match status" value="1"/>
</dbReference>
<feature type="domain" description="PAS" evidence="4">
    <location>
        <begin position="26"/>
        <end position="77"/>
    </location>
</feature>
<keyword evidence="3" id="KW-0157">Chromophore</keyword>
<dbReference type="AlphaFoldDB" id="X7F8H6"/>
<dbReference type="PANTHER" id="PTHR47429:SF2">
    <property type="entry name" value="PROTEIN TWIN LOV 1"/>
    <property type="match status" value="1"/>
</dbReference>
<dbReference type="InterPro" id="IPR000014">
    <property type="entry name" value="PAS"/>
</dbReference>
<proteinExistence type="predicted"/>
<evidence type="ECO:0000313" key="6">
    <source>
        <dbReference type="Proteomes" id="UP000023430"/>
    </source>
</evidence>
<dbReference type="OrthoDB" id="489241at2"/>
<keyword evidence="6" id="KW-1185">Reference proteome</keyword>
<evidence type="ECO:0000313" key="5">
    <source>
        <dbReference type="EMBL" id="ETX29212.1"/>
    </source>
</evidence>
<dbReference type="STRING" id="1449351.RISW2_02040"/>
<dbReference type="CDD" id="cd00130">
    <property type="entry name" value="PAS"/>
    <property type="match status" value="1"/>
</dbReference>
<dbReference type="SUPFAM" id="SSF55785">
    <property type="entry name" value="PYP-like sensor domain (PAS domain)"/>
    <property type="match status" value="1"/>
</dbReference>
<keyword evidence="2" id="KW-0288">FMN</keyword>
<dbReference type="NCBIfam" id="TIGR00229">
    <property type="entry name" value="sensory_box"/>
    <property type="match status" value="1"/>
</dbReference>
<protein>
    <submittedName>
        <fullName evidence="5">Histidine kinase</fullName>
    </submittedName>
</protein>
<dbReference type="Pfam" id="PF13426">
    <property type="entry name" value="PAS_9"/>
    <property type="match status" value="1"/>
</dbReference>
<name>X7F8H6_9RHOB</name>
<dbReference type="Gene3D" id="3.30.450.20">
    <property type="entry name" value="PAS domain"/>
    <property type="match status" value="1"/>
</dbReference>
<dbReference type="EMBL" id="JAME01000011">
    <property type="protein sequence ID" value="ETX29212.1"/>
    <property type="molecule type" value="Genomic_DNA"/>
</dbReference>
<sequence length="180" mass="19807">MHEDPPGALGAYIARSGVALALARGDEDSPLLVVNEAFCKLSGYDADDVIGRNCRFLQGAETRDKDRQAIRDFLDDDSVEQGRFPILNYRKDGTPFHNLVFMARLRGAEGDTRYILASQFDMTSALQRNRLPENDAELGRSLSDMEQIGREFGLAMLGSAEIISGSVAMMARMTLNDDGV</sequence>
<dbReference type="Proteomes" id="UP000023430">
    <property type="component" value="Unassembled WGS sequence"/>
</dbReference>
<evidence type="ECO:0000256" key="1">
    <source>
        <dbReference type="ARBA" id="ARBA00022630"/>
    </source>
</evidence>
<dbReference type="PROSITE" id="PS50112">
    <property type="entry name" value="PAS"/>
    <property type="match status" value="1"/>
</dbReference>
<keyword evidence="5" id="KW-0808">Transferase</keyword>
<dbReference type="InterPro" id="IPR035965">
    <property type="entry name" value="PAS-like_dom_sf"/>
</dbReference>
<evidence type="ECO:0000259" key="4">
    <source>
        <dbReference type="PROSITE" id="PS50112"/>
    </source>
</evidence>
<evidence type="ECO:0000256" key="2">
    <source>
        <dbReference type="ARBA" id="ARBA00022643"/>
    </source>
</evidence>
<organism evidence="5 6">
    <name type="scientific">Roseivivax isoporae LMG 25204</name>
    <dbReference type="NCBI Taxonomy" id="1449351"/>
    <lineage>
        <taxon>Bacteria</taxon>
        <taxon>Pseudomonadati</taxon>
        <taxon>Pseudomonadota</taxon>
        <taxon>Alphaproteobacteria</taxon>
        <taxon>Rhodobacterales</taxon>
        <taxon>Roseobacteraceae</taxon>
        <taxon>Roseivivax</taxon>
    </lineage>
</organism>
<dbReference type="GO" id="GO:0016301">
    <property type="term" value="F:kinase activity"/>
    <property type="evidence" value="ECO:0007669"/>
    <property type="project" value="UniProtKB-KW"/>
</dbReference>